<dbReference type="GO" id="GO:0008360">
    <property type="term" value="P:regulation of cell shape"/>
    <property type="evidence" value="ECO:0007669"/>
    <property type="project" value="UniProtKB-UniRule"/>
</dbReference>
<evidence type="ECO:0000256" key="1">
    <source>
        <dbReference type="ARBA" id="ARBA00022490"/>
    </source>
</evidence>
<dbReference type="AlphaFoldDB" id="A0A917R2R2"/>
<proteinExistence type="inferred from homology"/>
<comment type="similarity">
    <text evidence="2">Belongs to the gluconeogenesis factor family.</text>
</comment>
<dbReference type="InterPro" id="IPR038136">
    <property type="entry name" value="CofD-like_dom_sf"/>
</dbReference>
<comment type="caution">
    <text evidence="4">The sequence shown here is derived from an EMBL/GenBank/DDBJ whole genome shotgun (WGS) entry which is preliminary data.</text>
</comment>
<dbReference type="PANTHER" id="PTHR30135">
    <property type="entry name" value="UNCHARACTERIZED PROTEIN YVCK-RELATED"/>
    <property type="match status" value="1"/>
</dbReference>
<dbReference type="SUPFAM" id="SSF142338">
    <property type="entry name" value="CofD-like"/>
    <property type="match status" value="1"/>
</dbReference>
<evidence type="ECO:0000313" key="4">
    <source>
        <dbReference type="EMBL" id="GGK84388.1"/>
    </source>
</evidence>
<dbReference type="GO" id="GO:0005737">
    <property type="term" value="C:cytoplasm"/>
    <property type="evidence" value="ECO:0007669"/>
    <property type="project" value="UniProtKB-SubCell"/>
</dbReference>
<dbReference type="Proteomes" id="UP000645217">
    <property type="component" value="Unassembled WGS sequence"/>
</dbReference>
<dbReference type="InterPro" id="IPR010119">
    <property type="entry name" value="Gluconeogen_factor"/>
</dbReference>
<dbReference type="EMBL" id="BMNT01000014">
    <property type="protein sequence ID" value="GGK84388.1"/>
    <property type="molecule type" value="Genomic_DNA"/>
</dbReference>
<dbReference type="NCBIfam" id="TIGR01826">
    <property type="entry name" value="CofD_related"/>
    <property type="match status" value="1"/>
</dbReference>
<evidence type="ECO:0000313" key="5">
    <source>
        <dbReference type="Proteomes" id="UP000645217"/>
    </source>
</evidence>
<keyword evidence="5" id="KW-1185">Reference proteome</keyword>
<evidence type="ECO:0000256" key="3">
    <source>
        <dbReference type="SAM" id="MobiDB-lite"/>
    </source>
</evidence>
<dbReference type="Pfam" id="PF01933">
    <property type="entry name" value="CofD"/>
    <property type="match status" value="1"/>
</dbReference>
<keyword evidence="1 2" id="KW-0963">Cytoplasm</keyword>
<organism evidence="4 5">
    <name type="scientific">Sphaerisporangium melleum</name>
    <dbReference type="NCBI Taxonomy" id="321316"/>
    <lineage>
        <taxon>Bacteria</taxon>
        <taxon>Bacillati</taxon>
        <taxon>Actinomycetota</taxon>
        <taxon>Actinomycetes</taxon>
        <taxon>Streptosporangiales</taxon>
        <taxon>Streptosporangiaceae</taxon>
        <taxon>Sphaerisporangium</taxon>
    </lineage>
</organism>
<sequence length="453" mass="47191">MNELDGEPGGRAHPGTPPGRRMAQVDRREEDRDDPPSAPGGCQAKADTRDLGSPVCPDLAEMDAEVVDSWARSGVTGAGARVLGSRACPDLAEMDAEVVDSRARSGAARTGARVAGSTAGAGASDAALRDAAAWPAGTGNARRARPVRVVALGGGHGLHASLSALRRVTGELTAVVTVADDGGSSGRLRRELGVLPPGDLRMALAALCGDDDWGETWSRVVQHRFRSEGELHGHAVGNLLIVALWELLDDPVAGLDWVGRLLGAHGRVLPMASVPLDIEAEVELDGKVTVVRGQVACALTPGSVQAISLVPADPPACPEAVSAVRDADWVVFGPGSWFTSVLPHLKVPELAGALHDTGGWRLVTLNLAPQPGETDGFSAEKHLQVLREHAPGLRIDVVLADSRVAGERDELEKAAEALGGRLVLADVAAADGSPRHDARRLASVLDEIFRGKR</sequence>
<comment type="function">
    <text evidence="2">Required for morphogenesis under gluconeogenic growth conditions.</text>
</comment>
<name>A0A917R2R2_9ACTN</name>
<gene>
    <name evidence="4" type="ORF">GCM10007964_28510</name>
</gene>
<dbReference type="GO" id="GO:0043743">
    <property type="term" value="F:LPPG:FO 2-phospho-L-lactate transferase activity"/>
    <property type="evidence" value="ECO:0007669"/>
    <property type="project" value="InterPro"/>
</dbReference>
<dbReference type="CDD" id="cd07187">
    <property type="entry name" value="YvcK_like"/>
    <property type="match status" value="1"/>
</dbReference>
<evidence type="ECO:0000256" key="2">
    <source>
        <dbReference type="HAMAP-Rule" id="MF_00973"/>
    </source>
</evidence>
<reference evidence="4" key="1">
    <citation type="journal article" date="2014" name="Int. J. Syst. Evol. Microbiol.">
        <title>Complete genome sequence of Corynebacterium casei LMG S-19264T (=DSM 44701T), isolated from a smear-ripened cheese.</title>
        <authorList>
            <consortium name="US DOE Joint Genome Institute (JGI-PGF)"/>
            <person name="Walter F."/>
            <person name="Albersmeier A."/>
            <person name="Kalinowski J."/>
            <person name="Ruckert C."/>
        </authorList>
    </citation>
    <scope>NUCLEOTIDE SEQUENCE</scope>
    <source>
        <strain evidence="4">JCM 13064</strain>
    </source>
</reference>
<comment type="subcellular location">
    <subcellularLocation>
        <location evidence="2">Cytoplasm</location>
    </subcellularLocation>
</comment>
<dbReference type="Gene3D" id="3.40.50.10680">
    <property type="entry name" value="CofD-like domains"/>
    <property type="match status" value="1"/>
</dbReference>
<dbReference type="PANTHER" id="PTHR30135:SF3">
    <property type="entry name" value="GLUCONEOGENESIS FACTOR-RELATED"/>
    <property type="match status" value="1"/>
</dbReference>
<feature type="region of interest" description="Disordered" evidence="3">
    <location>
        <begin position="1"/>
        <end position="55"/>
    </location>
</feature>
<dbReference type="InterPro" id="IPR002882">
    <property type="entry name" value="CofD"/>
</dbReference>
<protein>
    <recommendedName>
        <fullName evidence="2">Putative gluconeogenesis factor</fullName>
    </recommendedName>
</protein>
<accession>A0A917R2R2</accession>
<reference evidence="4" key="2">
    <citation type="submission" date="2020-09" db="EMBL/GenBank/DDBJ databases">
        <authorList>
            <person name="Sun Q."/>
            <person name="Ohkuma M."/>
        </authorList>
    </citation>
    <scope>NUCLEOTIDE SEQUENCE</scope>
    <source>
        <strain evidence="4">JCM 13064</strain>
    </source>
</reference>
<dbReference type="HAMAP" id="MF_00973">
    <property type="entry name" value="Gluconeogen_factor"/>
    <property type="match status" value="1"/>
</dbReference>